<keyword evidence="5" id="KW-0520">NAD</keyword>
<sequence>MNVLVTGGAGFIGSNLVRRLLGQGHQVAVVDKLTYAGRWASLEELSSHPGFRFFQADITDRMALDHIFAAVSPEAVMHLAAESHVDRSILGPAAFVQTNLVGTFVLLEATLAAWTGSGSWAGKRFIHVSTDEVFGELGEVGQFTEESRYAPRSPYSASKAGSDHLVRAWGTTYGLPVLVAHSSNNYGPFQFPEKLVPQVILRAMAGERIPVYGSGLQVRDWLHVEDHVAGLCCLLERGNPGETYLFGGNHERRNLDWVHDLCRRVDDRHPASDGRPHASRIVHVVDRPGHDFRYALDTTQTQRELGWQPSRDPDRRLAETVDWYLDHEEWWRPIFDEGYRFQEVRETS</sequence>
<dbReference type="NCBIfam" id="TIGR01181">
    <property type="entry name" value="dTDP_gluc_dehyt"/>
    <property type="match status" value="1"/>
</dbReference>
<evidence type="ECO:0000259" key="8">
    <source>
        <dbReference type="Pfam" id="PF16363"/>
    </source>
</evidence>
<dbReference type="EC" id="4.2.1.46" evidence="4 7"/>
<dbReference type="InterPro" id="IPR036291">
    <property type="entry name" value="NAD(P)-bd_dom_sf"/>
</dbReference>
<dbReference type="SUPFAM" id="SSF51735">
    <property type="entry name" value="NAD(P)-binding Rossmann-fold domains"/>
    <property type="match status" value="1"/>
</dbReference>
<evidence type="ECO:0000256" key="3">
    <source>
        <dbReference type="ARBA" id="ARBA00008178"/>
    </source>
</evidence>
<dbReference type="InterPro" id="IPR005888">
    <property type="entry name" value="dTDP_Gluc_deHydtase"/>
</dbReference>
<gene>
    <name evidence="9" type="ORF">HNR46_001025</name>
</gene>
<dbReference type="GO" id="GO:0009225">
    <property type="term" value="P:nucleotide-sugar metabolic process"/>
    <property type="evidence" value="ECO:0007669"/>
    <property type="project" value="InterPro"/>
</dbReference>
<keyword evidence="6 7" id="KW-0456">Lyase</keyword>
<dbReference type="CDD" id="cd05246">
    <property type="entry name" value="dTDP_GD_SDR_e"/>
    <property type="match status" value="1"/>
</dbReference>
<evidence type="ECO:0000256" key="7">
    <source>
        <dbReference type="RuleBase" id="RU004473"/>
    </source>
</evidence>
<organism evidence="9 10">
    <name type="scientific">Haloferula luteola</name>
    <dbReference type="NCBI Taxonomy" id="595692"/>
    <lineage>
        <taxon>Bacteria</taxon>
        <taxon>Pseudomonadati</taxon>
        <taxon>Verrucomicrobiota</taxon>
        <taxon>Verrucomicrobiia</taxon>
        <taxon>Verrucomicrobiales</taxon>
        <taxon>Verrucomicrobiaceae</taxon>
        <taxon>Haloferula</taxon>
    </lineage>
</organism>
<dbReference type="Pfam" id="PF16363">
    <property type="entry name" value="GDP_Man_Dehyd"/>
    <property type="match status" value="1"/>
</dbReference>
<evidence type="ECO:0000256" key="6">
    <source>
        <dbReference type="ARBA" id="ARBA00023239"/>
    </source>
</evidence>
<dbReference type="Proteomes" id="UP000557717">
    <property type="component" value="Unassembled WGS sequence"/>
</dbReference>
<dbReference type="Gene3D" id="3.90.25.10">
    <property type="entry name" value="UDP-galactose 4-epimerase, domain 1"/>
    <property type="match status" value="1"/>
</dbReference>
<accession>A0A840VD62</accession>
<evidence type="ECO:0000313" key="9">
    <source>
        <dbReference type="EMBL" id="MBB5350791.1"/>
    </source>
</evidence>
<evidence type="ECO:0000256" key="5">
    <source>
        <dbReference type="ARBA" id="ARBA00023027"/>
    </source>
</evidence>
<comment type="catalytic activity">
    <reaction evidence="1 7">
        <text>dTDP-alpha-D-glucose = dTDP-4-dehydro-6-deoxy-alpha-D-glucose + H2O</text>
        <dbReference type="Rhea" id="RHEA:17221"/>
        <dbReference type="ChEBI" id="CHEBI:15377"/>
        <dbReference type="ChEBI" id="CHEBI:57477"/>
        <dbReference type="ChEBI" id="CHEBI:57649"/>
        <dbReference type="EC" id="4.2.1.46"/>
    </reaction>
</comment>
<proteinExistence type="inferred from homology"/>
<reference evidence="9 10" key="1">
    <citation type="submission" date="2020-08" db="EMBL/GenBank/DDBJ databases">
        <title>Genomic Encyclopedia of Type Strains, Phase IV (KMG-IV): sequencing the most valuable type-strain genomes for metagenomic binning, comparative biology and taxonomic classification.</title>
        <authorList>
            <person name="Goeker M."/>
        </authorList>
    </citation>
    <scope>NUCLEOTIDE SEQUENCE [LARGE SCALE GENOMIC DNA]</scope>
    <source>
        <strain evidence="9 10">YC6886</strain>
    </source>
</reference>
<dbReference type="GO" id="GO:0008460">
    <property type="term" value="F:dTDP-glucose 4,6-dehydratase activity"/>
    <property type="evidence" value="ECO:0007669"/>
    <property type="project" value="UniProtKB-EC"/>
</dbReference>
<comment type="similarity">
    <text evidence="3 7">Belongs to the NAD(P)-dependent epimerase/dehydratase family. dTDP-glucose dehydratase subfamily.</text>
</comment>
<comment type="cofactor">
    <cofactor evidence="2 7">
        <name>NAD(+)</name>
        <dbReference type="ChEBI" id="CHEBI:57540"/>
    </cofactor>
</comment>
<dbReference type="PANTHER" id="PTHR43000">
    <property type="entry name" value="DTDP-D-GLUCOSE 4,6-DEHYDRATASE-RELATED"/>
    <property type="match status" value="1"/>
</dbReference>
<evidence type="ECO:0000256" key="2">
    <source>
        <dbReference type="ARBA" id="ARBA00001911"/>
    </source>
</evidence>
<dbReference type="EMBL" id="JACHFD010000004">
    <property type="protein sequence ID" value="MBB5350791.1"/>
    <property type="molecule type" value="Genomic_DNA"/>
</dbReference>
<dbReference type="RefSeq" id="WP_184016386.1">
    <property type="nucleotide sequence ID" value="NZ_JACHFD010000004.1"/>
</dbReference>
<evidence type="ECO:0000256" key="4">
    <source>
        <dbReference type="ARBA" id="ARBA00011990"/>
    </source>
</evidence>
<keyword evidence="10" id="KW-1185">Reference proteome</keyword>
<dbReference type="Gene3D" id="3.40.50.720">
    <property type="entry name" value="NAD(P)-binding Rossmann-like Domain"/>
    <property type="match status" value="1"/>
</dbReference>
<feature type="domain" description="NAD(P)-binding" evidence="8">
    <location>
        <begin position="4"/>
        <end position="312"/>
    </location>
</feature>
<name>A0A840VD62_9BACT</name>
<dbReference type="InterPro" id="IPR016040">
    <property type="entry name" value="NAD(P)-bd_dom"/>
</dbReference>
<comment type="caution">
    <text evidence="9">The sequence shown here is derived from an EMBL/GenBank/DDBJ whole genome shotgun (WGS) entry which is preliminary data.</text>
</comment>
<evidence type="ECO:0000256" key="1">
    <source>
        <dbReference type="ARBA" id="ARBA00001539"/>
    </source>
</evidence>
<protein>
    <recommendedName>
        <fullName evidence="4 7">dTDP-glucose 4,6-dehydratase</fullName>
        <ecNumber evidence="4 7">4.2.1.46</ecNumber>
    </recommendedName>
</protein>
<dbReference type="AlphaFoldDB" id="A0A840VD62"/>
<evidence type="ECO:0000313" key="10">
    <source>
        <dbReference type="Proteomes" id="UP000557717"/>
    </source>
</evidence>